<comment type="caution">
    <text evidence="5">The sequence shown here is derived from an EMBL/GenBank/DDBJ whole genome shotgun (WGS) entry which is preliminary data.</text>
</comment>
<feature type="domain" description="FAD/NAD(P)-binding" evidence="4">
    <location>
        <begin position="10"/>
        <end position="288"/>
    </location>
</feature>
<dbReference type="RefSeq" id="WP_270675877.1">
    <property type="nucleotide sequence ID" value="NZ_JAQFWP010000003.1"/>
</dbReference>
<dbReference type="PRINTS" id="PR00368">
    <property type="entry name" value="FADPNR"/>
</dbReference>
<dbReference type="Gene3D" id="3.50.50.60">
    <property type="entry name" value="FAD/NAD(P)-binding domain"/>
    <property type="match status" value="2"/>
</dbReference>
<reference evidence="5" key="1">
    <citation type="submission" date="2023-01" db="EMBL/GenBank/DDBJ databases">
        <title>Draft genome sequence of Nocardiopsis sp. LSu2-4 isolated from halophytes.</title>
        <authorList>
            <person name="Duangmal K."/>
            <person name="Chantavorakit T."/>
        </authorList>
    </citation>
    <scope>NUCLEOTIDE SEQUENCE</scope>
    <source>
        <strain evidence="5">LSu2-4</strain>
    </source>
</reference>
<dbReference type="InterPro" id="IPR036188">
    <property type="entry name" value="FAD/NAD-bd_sf"/>
</dbReference>
<dbReference type="Proteomes" id="UP001165685">
    <property type="component" value="Unassembled WGS sequence"/>
</dbReference>
<keyword evidence="6" id="KW-1185">Reference proteome</keyword>
<protein>
    <submittedName>
        <fullName evidence="5">NAD(P)/FAD-dependent oxidoreductase</fullName>
    </submittedName>
</protein>
<evidence type="ECO:0000256" key="3">
    <source>
        <dbReference type="ARBA" id="ARBA00048132"/>
    </source>
</evidence>
<evidence type="ECO:0000256" key="1">
    <source>
        <dbReference type="ARBA" id="ARBA00022630"/>
    </source>
</evidence>
<proteinExistence type="predicted"/>
<comment type="catalytic activity">
    <reaction evidence="3">
        <text>[thioredoxin]-dithiol + NADP(+) = [thioredoxin]-disulfide + NADPH + H(+)</text>
        <dbReference type="Rhea" id="RHEA:20345"/>
        <dbReference type="Rhea" id="RHEA-COMP:10698"/>
        <dbReference type="Rhea" id="RHEA-COMP:10700"/>
        <dbReference type="ChEBI" id="CHEBI:15378"/>
        <dbReference type="ChEBI" id="CHEBI:29950"/>
        <dbReference type="ChEBI" id="CHEBI:50058"/>
        <dbReference type="ChEBI" id="CHEBI:57783"/>
        <dbReference type="ChEBI" id="CHEBI:58349"/>
        <dbReference type="EC" id="1.8.1.9"/>
    </reaction>
</comment>
<keyword evidence="2" id="KW-0560">Oxidoreductase</keyword>
<dbReference type="Pfam" id="PF07992">
    <property type="entry name" value="Pyr_redox_2"/>
    <property type="match status" value="1"/>
</dbReference>
<sequence length="314" mass="33479">MTETRRETRDVAVVGGGAAGLSAALVLGRAQRTVTVVDAGEPRNAPAAHMHNYLGRDGTPPAEFLAIGRKEAEGYGARIVDARVERIDRDGRDGPFRLVLDDGDVLWARRILIATGLKDELADIPGLREGWGDYVLHCPYCHGYEVRDRPIGVLGTVPHAARQALMLKKWSADLVYFPHEQEVGDEDRIRLEARGVQVVEGRIRGLVAGGAGLTGVELDSGAVVPRDAVFAPSTMVPSGELLDGLGCARDEDGSASTDAMGRTGVPGVWAAGVVVDPMAQVIVAASMGSRAAFAIDHDLIDEEVERAVSEYRGR</sequence>
<dbReference type="PRINTS" id="PR00469">
    <property type="entry name" value="PNDRDTASEII"/>
</dbReference>
<dbReference type="InterPro" id="IPR050097">
    <property type="entry name" value="Ferredoxin-NADP_redctase_2"/>
</dbReference>
<dbReference type="InterPro" id="IPR023753">
    <property type="entry name" value="FAD/NAD-binding_dom"/>
</dbReference>
<accession>A0ABT4TGM5</accession>
<evidence type="ECO:0000313" key="5">
    <source>
        <dbReference type="EMBL" id="MDA2803419.1"/>
    </source>
</evidence>
<keyword evidence="1" id="KW-0285">Flavoprotein</keyword>
<organism evidence="5 6">
    <name type="scientific">Nocardiopsis suaedae</name>
    <dbReference type="NCBI Taxonomy" id="3018444"/>
    <lineage>
        <taxon>Bacteria</taxon>
        <taxon>Bacillati</taxon>
        <taxon>Actinomycetota</taxon>
        <taxon>Actinomycetes</taxon>
        <taxon>Streptosporangiales</taxon>
        <taxon>Nocardiopsidaceae</taxon>
        <taxon>Nocardiopsis</taxon>
    </lineage>
</organism>
<dbReference type="SUPFAM" id="SSF51905">
    <property type="entry name" value="FAD/NAD(P)-binding domain"/>
    <property type="match status" value="1"/>
</dbReference>
<evidence type="ECO:0000259" key="4">
    <source>
        <dbReference type="Pfam" id="PF07992"/>
    </source>
</evidence>
<evidence type="ECO:0000313" key="6">
    <source>
        <dbReference type="Proteomes" id="UP001165685"/>
    </source>
</evidence>
<dbReference type="EMBL" id="JAQFWP010000003">
    <property type="protein sequence ID" value="MDA2803419.1"/>
    <property type="molecule type" value="Genomic_DNA"/>
</dbReference>
<gene>
    <name evidence="5" type="ORF">O4U47_02745</name>
</gene>
<evidence type="ECO:0000256" key="2">
    <source>
        <dbReference type="ARBA" id="ARBA00023002"/>
    </source>
</evidence>
<name>A0ABT4TGM5_9ACTN</name>
<dbReference type="PANTHER" id="PTHR48105">
    <property type="entry name" value="THIOREDOXIN REDUCTASE 1-RELATED-RELATED"/>
    <property type="match status" value="1"/>
</dbReference>